<dbReference type="GO" id="GO:0005886">
    <property type="term" value="C:plasma membrane"/>
    <property type="evidence" value="ECO:0007669"/>
    <property type="project" value="TreeGrafter"/>
</dbReference>
<dbReference type="EMBL" id="JAAAMJ010000011">
    <property type="protein sequence ID" value="NDV87935.1"/>
    <property type="molecule type" value="Genomic_DNA"/>
</dbReference>
<evidence type="ECO:0000313" key="6">
    <source>
        <dbReference type="Proteomes" id="UP000476332"/>
    </source>
</evidence>
<keyword evidence="2" id="KW-0547">Nucleotide-binding</keyword>
<dbReference type="RefSeq" id="WP_163044759.1">
    <property type="nucleotide sequence ID" value="NZ_JAAAMJ010000011.1"/>
</dbReference>
<dbReference type="Proteomes" id="UP000476332">
    <property type="component" value="Unassembled WGS sequence"/>
</dbReference>
<dbReference type="InterPro" id="IPR032823">
    <property type="entry name" value="BCA_ABC_TP_C"/>
</dbReference>
<dbReference type="SUPFAM" id="SSF52540">
    <property type="entry name" value="P-loop containing nucleoside triphosphate hydrolases"/>
    <property type="match status" value="1"/>
</dbReference>
<evidence type="ECO:0000256" key="1">
    <source>
        <dbReference type="ARBA" id="ARBA00022448"/>
    </source>
</evidence>
<dbReference type="GO" id="GO:0016887">
    <property type="term" value="F:ATP hydrolysis activity"/>
    <property type="evidence" value="ECO:0007669"/>
    <property type="project" value="InterPro"/>
</dbReference>
<dbReference type="Gene3D" id="3.40.50.300">
    <property type="entry name" value="P-loop containing nucleotide triphosphate hydrolases"/>
    <property type="match status" value="1"/>
</dbReference>
<evidence type="ECO:0000256" key="3">
    <source>
        <dbReference type="ARBA" id="ARBA00022840"/>
    </source>
</evidence>
<dbReference type="PROSITE" id="PS50893">
    <property type="entry name" value="ABC_TRANSPORTER_2"/>
    <property type="match status" value="1"/>
</dbReference>
<gene>
    <name evidence="5" type="ORF">GTW51_14610</name>
</gene>
<keyword evidence="1" id="KW-0813">Transport</keyword>
<evidence type="ECO:0000256" key="2">
    <source>
        <dbReference type="ARBA" id="ARBA00022741"/>
    </source>
</evidence>
<organism evidence="5 6">
    <name type="scientific">Aurantimonas aggregata</name>
    <dbReference type="NCBI Taxonomy" id="2047720"/>
    <lineage>
        <taxon>Bacteria</taxon>
        <taxon>Pseudomonadati</taxon>
        <taxon>Pseudomonadota</taxon>
        <taxon>Alphaproteobacteria</taxon>
        <taxon>Hyphomicrobiales</taxon>
        <taxon>Aurantimonadaceae</taxon>
        <taxon>Aurantimonas</taxon>
    </lineage>
</organism>
<dbReference type="PANTHER" id="PTHR45772:SF8">
    <property type="entry name" value="HIGH-AFFINITY BRANCHED-CHAIN AMINO ACID TRANSPORT ATP-BINDING PROTEIN"/>
    <property type="match status" value="1"/>
</dbReference>
<dbReference type="PANTHER" id="PTHR45772">
    <property type="entry name" value="CONSERVED COMPONENT OF ABC TRANSPORTER FOR NATURAL AMINO ACIDS-RELATED"/>
    <property type="match status" value="1"/>
</dbReference>
<reference evidence="5 6" key="1">
    <citation type="submission" date="2020-01" db="EMBL/GenBank/DDBJ databases">
        <title>Genomes of bacteria type strains.</title>
        <authorList>
            <person name="Chen J."/>
            <person name="Zhu S."/>
            <person name="Chen J."/>
        </authorList>
    </citation>
    <scope>NUCLEOTIDE SEQUENCE [LARGE SCALE GENOMIC DNA]</scope>
    <source>
        <strain evidence="5 6">KCTC 52919</strain>
    </source>
</reference>
<dbReference type="InterPro" id="IPR003439">
    <property type="entry name" value="ABC_transporter-like_ATP-bd"/>
</dbReference>
<dbReference type="CDD" id="cd03219">
    <property type="entry name" value="ABC_Mj1267_LivG_branched"/>
    <property type="match status" value="1"/>
</dbReference>
<dbReference type="Pfam" id="PF12399">
    <property type="entry name" value="BCA_ABC_TP_C"/>
    <property type="match status" value="1"/>
</dbReference>
<evidence type="ECO:0000313" key="5">
    <source>
        <dbReference type="EMBL" id="NDV87935.1"/>
    </source>
</evidence>
<dbReference type="InterPro" id="IPR027417">
    <property type="entry name" value="P-loop_NTPase"/>
</dbReference>
<feature type="domain" description="ABC transporter" evidence="4">
    <location>
        <begin position="5"/>
        <end position="242"/>
    </location>
</feature>
<comment type="caution">
    <text evidence="5">The sequence shown here is derived from an EMBL/GenBank/DDBJ whole genome shotgun (WGS) entry which is preliminary data.</text>
</comment>
<protein>
    <submittedName>
        <fullName evidence="5">ATP-binding cassette domain-containing protein</fullName>
    </submittedName>
</protein>
<evidence type="ECO:0000259" key="4">
    <source>
        <dbReference type="PROSITE" id="PS50893"/>
    </source>
</evidence>
<dbReference type="GO" id="GO:0005524">
    <property type="term" value="F:ATP binding"/>
    <property type="evidence" value="ECO:0007669"/>
    <property type="project" value="UniProtKB-KW"/>
</dbReference>
<keyword evidence="3 5" id="KW-0067">ATP-binding</keyword>
<sequence>MTPAIVVDSLVVQFGSFRAIDGFSVVINYGEVQSVIGPNGAGKSTLLDVISGVTRARTGSVVLDGQVDLSRSSQEAIAAGGVRRKFQKPSVFEALTVEENVWLGRGGGLWRRQDDRLADREHVAASLRTVGLAERAQEPAGRLSHGEKQWLEIAMVLSSDPKVLLLDEPVAGLSDEERERTAALVKSLRSPDRAIVVVEHDMGFVEKIADRITVMHEGRSLFEGPMAAVRNDARVVEVYLGR</sequence>
<accession>A0A6L9MJJ8</accession>
<dbReference type="AlphaFoldDB" id="A0A6L9MJJ8"/>
<proteinExistence type="predicted"/>
<dbReference type="SMART" id="SM00382">
    <property type="entry name" value="AAA"/>
    <property type="match status" value="1"/>
</dbReference>
<dbReference type="InterPro" id="IPR003593">
    <property type="entry name" value="AAA+_ATPase"/>
</dbReference>
<name>A0A6L9MJJ8_9HYPH</name>
<dbReference type="InterPro" id="IPR051120">
    <property type="entry name" value="ABC_AA/LPS_Transport"/>
</dbReference>
<dbReference type="Pfam" id="PF00005">
    <property type="entry name" value="ABC_tran"/>
    <property type="match status" value="1"/>
</dbReference>
<keyword evidence="6" id="KW-1185">Reference proteome</keyword>